<sequence length="80" mass="8642">MMSRNASTCLVDRIRCAVGWLGSDESGSEIGAVYGFFVFWELGQLFSGVKAVGDMGGYVLAMLQKGHDDGVDMVAYLRAK</sequence>
<gene>
    <name evidence="1" type="ORF">BDV35DRAFT_340380</name>
</gene>
<organism evidence="1">
    <name type="scientific">Aspergillus flavus</name>
    <dbReference type="NCBI Taxonomy" id="5059"/>
    <lineage>
        <taxon>Eukaryota</taxon>
        <taxon>Fungi</taxon>
        <taxon>Dikarya</taxon>
        <taxon>Ascomycota</taxon>
        <taxon>Pezizomycotina</taxon>
        <taxon>Eurotiomycetes</taxon>
        <taxon>Eurotiomycetidae</taxon>
        <taxon>Eurotiales</taxon>
        <taxon>Aspergillaceae</taxon>
        <taxon>Aspergillus</taxon>
        <taxon>Aspergillus subgen. Circumdati</taxon>
    </lineage>
</organism>
<reference evidence="1" key="1">
    <citation type="submission" date="2019-04" db="EMBL/GenBank/DDBJ databases">
        <title>Friends and foes A comparative genomics study of 23 Aspergillus species from section Flavi.</title>
        <authorList>
            <consortium name="DOE Joint Genome Institute"/>
            <person name="Kjaerbolling I."/>
            <person name="Vesth T."/>
            <person name="Frisvad J.C."/>
            <person name="Nybo J.L."/>
            <person name="Theobald S."/>
            <person name="Kildgaard S."/>
            <person name="Isbrandt T."/>
            <person name="Kuo A."/>
            <person name="Sato A."/>
            <person name="Lyhne E.K."/>
            <person name="Kogle M.E."/>
            <person name="Wiebenga A."/>
            <person name="Kun R.S."/>
            <person name="Lubbers R.J."/>
            <person name="Makela M.R."/>
            <person name="Barry K."/>
            <person name="Chovatia M."/>
            <person name="Clum A."/>
            <person name="Daum C."/>
            <person name="Haridas S."/>
            <person name="He G."/>
            <person name="LaButti K."/>
            <person name="Lipzen A."/>
            <person name="Mondo S."/>
            <person name="Riley R."/>
            <person name="Salamov A."/>
            <person name="Simmons B.A."/>
            <person name="Magnuson J.K."/>
            <person name="Henrissat B."/>
            <person name="Mortensen U.H."/>
            <person name="Larsen T.O."/>
            <person name="Devries R.P."/>
            <person name="Grigoriev I.V."/>
            <person name="Machida M."/>
            <person name="Baker S.E."/>
            <person name="Andersen M.R."/>
        </authorList>
    </citation>
    <scope>NUCLEOTIDE SEQUENCE [LARGE SCALE GENOMIC DNA]</scope>
    <source>
        <strain evidence="1">CBS 121.62</strain>
    </source>
</reference>
<name>A0A5N6H9R5_ASPFL</name>
<evidence type="ECO:0000313" key="1">
    <source>
        <dbReference type="EMBL" id="KAB8250897.1"/>
    </source>
</evidence>
<dbReference type="EMBL" id="ML734562">
    <property type="protein sequence ID" value="KAB8250897.1"/>
    <property type="molecule type" value="Genomic_DNA"/>
</dbReference>
<dbReference type="Proteomes" id="UP000325434">
    <property type="component" value="Unassembled WGS sequence"/>
</dbReference>
<protein>
    <submittedName>
        <fullName evidence="1">Uncharacterized protein</fullName>
    </submittedName>
</protein>
<dbReference type="AlphaFoldDB" id="A0A5N6H9R5"/>
<accession>A0A5N6H9R5</accession>
<proteinExistence type="predicted"/>